<protein>
    <submittedName>
        <fullName evidence="3">Lanthionine biosynthesis protein LanB</fullName>
    </submittedName>
</protein>
<accession>A0A250IK59</accession>
<evidence type="ECO:0000259" key="2">
    <source>
        <dbReference type="Pfam" id="PF14028"/>
    </source>
</evidence>
<feature type="domain" description="Thiopeptide-type bacteriocin biosynthesis" evidence="2">
    <location>
        <begin position="807"/>
        <end position="1078"/>
    </location>
</feature>
<evidence type="ECO:0000259" key="1">
    <source>
        <dbReference type="Pfam" id="PF04738"/>
    </source>
</evidence>
<dbReference type="Proteomes" id="UP000217289">
    <property type="component" value="Chromosome"/>
</dbReference>
<dbReference type="NCBIfam" id="TIGR03891">
    <property type="entry name" value="thiopep_ocin"/>
    <property type="match status" value="1"/>
</dbReference>
<dbReference type="Pfam" id="PF14028">
    <property type="entry name" value="Lant_dehydr_C"/>
    <property type="match status" value="1"/>
</dbReference>
<feature type="domain" description="Lantibiotic dehydratase N-terminal" evidence="1">
    <location>
        <begin position="74"/>
        <end position="731"/>
    </location>
</feature>
<dbReference type="RefSeq" id="WP_095979882.1">
    <property type="nucleotide sequence ID" value="NZ_CP022163.1"/>
</dbReference>
<reference evidence="3 4" key="1">
    <citation type="submission" date="2017-06" db="EMBL/GenBank/DDBJ databases">
        <authorList>
            <person name="Kim H.J."/>
            <person name="Triplett B.A."/>
        </authorList>
    </citation>
    <scope>NUCLEOTIDE SEQUENCE [LARGE SCALE GENOMIC DNA]</scope>
    <source>
        <strain evidence="3 4">DSM 14713</strain>
    </source>
</reference>
<dbReference type="InterPro" id="IPR023809">
    <property type="entry name" value="Thiopep_bacteriocin_synth_dom"/>
</dbReference>
<gene>
    <name evidence="3" type="ORF">MEBOL_005034</name>
</gene>
<sequence length="1101" mass="123278">MLPTPSAQTDDQSRDFPFAPSGFFVLRTPLLPFDELDRWGQGLESPRLPPGLELAPALQRDRALLRSRLGSMLQRPEVREALFVASPGFHEHLGTWEKNPESEHGEKLERSLVRYLSRMAARPTPFGLFAGYSVGALGERTRLRTGPRTHYQRHTRLDMDYACLLAESFSRAPELRPHIPHRPSTSLYRANNQLRYAEGRLVARSRTYHLVVLEPTDYLEATLARARDGARPEELARFLVELDSDIGFDDAMGYIGELIDNQILVSDLSPAVTGPEALPELISRLRQLPGTTPFTETLGAVQSCLEHLDRDGVGASSERYLEVARMLSKLPAPVELPRLFQVDLVKPAPEAVLGREVLRELERGVRLMHRIIPAPPPDALEHFRDAFVQRYEGREMPLLEALDEESGIGFMKAQTPGSEASPLLAGLALGGGGGEGRQGFGERAAQLMHKLEHAWRTGSQVIDLSDEDVSHLESRSRAPLPDSFMAMATVVAESEEAMARGRFQLRMHMVAGPSGANTLGRFCLGDKQLHQEVEKHLRAEEALRPEAVYAEIVHLPQGRVGNILARPVLRGYEITYLGHSGAPAEQRIEASDLRVSVQGRRIVLRSERLGREVIPRMTNAHNYGARGLGLYKFLCALSSQNQSGGLQWNWGPLAHARFLPRVTHGRLVLSVARWNFWRDTLEGLGEVTGAQRFAAVQALRAEHRMPRFIALEEGDQLLPADLDNVLSVDTLVQLIKDRSRVSLVEMFPRPEELCAEGPEGRFHHEVVVPYGRTRPVPSAQAPVDRPQIVAASRPEPSARSFLPGSEWLYAKLYTGAATADRLLTEVVTPLVRSALGSGAADGWFFIRYGDPDWHLRLRFHGEPARLQHLSQELMNALRDPHRDRLLWKVQLDTYEREVERYGGPEAMLLCERIFQADSEAALQLLELLPGDEGADARWRLMLVGMDQLLTDLGLNLEARQRLLVALREGFGREFHAERATDHQLAERYRRDRKGIEELLVSRKIRQPLIARGLMVLQRRSERLAPLVSGLHALADTGRLAVPLPELASSLLHMHANRLARSSARAQEFVLYDYLSRHYTSLQARQRKAPKEPAGVILSSAS</sequence>
<dbReference type="InterPro" id="IPR006827">
    <property type="entry name" value="Lant_deHydtase_N"/>
</dbReference>
<dbReference type="OrthoDB" id="1273722at2"/>
<dbReference type="EMBL" id="CP022163">
    <property type="protein sequence ID" value="ATB31571.1"/>
    <property type="molecule type" value="Genomic_DNA"/>
</dbReference>
<evidence type="ECO:0000313" key="4">
    <source>
        <dbReference type="Proteomes" id="UP000217289"/>
    </source>
</evidence>
<organism evidence="3 4">
    <name type="scientific">Melittangium boletus DSM 14713</name>
    <dbReference type="NCBI Taxonomy" id="1294270"/>
    <lineage>
        <taxon>Bacteria</taxon>
        <taxon>Pseudomonadati</taxon>
        <taxon>Myxococcota</taxon>
        <taxon>Myxococcia</taxon>
        <taxon>Myxococcales</taxon>
        <taxon>Cystobacterineae</taxon>
        <taxon>Archangiaceae</taxon>
        <taxon>Melittangium</taxon>
    </lineage>
</organism>
<evidence type="ECO:0000313" key="3">
    <source>
        <dbReference type="EMBL" id="ATB31571.1"/>
    </source>
</evidence>
<dbReference type="AlphaFoldDB" id="A0A250IK59"/>
<dbReference type="Pfam" id="PF04738">
    <property type="entry name" value="Lant_dehydr_N"/>
    <property type="match status" value="1"/>
</dbReference>
<keyword evidence="4" id="KW-1185">Reference proteome</keyword>
<dbReference type="KEGG" id="mbd:MEBOL_005034"/>
<name>A0A250IK59_9BACT</name>
<proteinExistence type="predicted"/>